<dbReference type="GO" id="GO:0061630">
    <property type="term" value="F:ubiquitin protein ligase activity"/>
    <property type="evidence" value="ECO:0007669"/>
    <property type="project" value="UniProtKB-EC"/>
</dbReference>
<evidence type="ECO:0000256" key="8">
    <source>
        <dbReference type="ARBA" id="ARBA00022786"/>
    </source>
</evidence>
<sequence>MSDDASFYNDWEGKDWWPIDADDGSEVQPHDLELWVYCREHGAPPAPSQEMSEDEIKACECIVCADTLFMPVVTLCMHVFCYSCLRDWFTVGGQVCPICRQQVDETPIRDNALEMSIADAIDSGAVQKSDKQPGANVAAADQLYDWEAFYFAGET</sequence>
<gene>
    <name evidence="13" type="ORF">B0H16DRAFT_1713323</name>
</gene>
<dbReference type="GO" id="GO:0006511">
    <property type="term" value="P:ubiquitin-dependent protein catabolic process"/>
    <property type="evidence" value="ECO:0007669"/>
    <property type="project" value="InterPro"/>
</dbReference>
<reference evidence="13" key="1">
    <citation type="submission" date="2023-03" db="EMBL/GenBank/DDBJ databases">
        <title>Massive genome expansion in bonnet fungi (Mycena s.s.) driven by repeated elements and novel gene families across ecological guilds.</title>
        <authorList>
            <consortium name="Lawrence Berkeley National Laboratory"/>
            <person name="Harder C.B."/>
            <person name="Miyauchi S."/>
            <person name="Viragh M."/>
            <person name="Kuo A."/>
            <person name="Thoen E."/>
            <person name="Andreopoulos B."/>
            <person name="Lu D."/>
            <person name="Skrede I."/>
            <person name="Drula E."/>
            <person name="Henrissat B."/>
            <person name="Morin E."/>
            <person name="Kohler A."/>
            <person name="Barry K."/>
            <person name="LaButti K."/>
            <person name="Morin E."/>
            <person name="Salamov A."/>
            <person name="Lipzen A."/>
            <person name="Mereny Z."/>
            <person name="Hegedus B."/>
            <person name="Baldrian P."/>
            <person name="Stursova M."/>
            <person name="Weitz H."/>
            <person name="Taylor A."/>
            <person name="Grigoriev I.V."/>
            <person name="Nagy L.G."/>
            <person name="Martin F."/>
            <person name="Kauserud H."/>
        </authorList>
    </citation>
    <scope>NUCLEOTIDE SEQUENCE</scope>
    <source>
        <strain evidence="13">CBHHK182m</strain>
    </source>
</reference>
<dbReference type="Gene3D" id="3.30.40.10">
    <property type="entry name" value="Zinc/RING finger domain, C3HC4 (zinc finger)"/>
    <property type="match status" value="1"/>
</dbReference>
<evidence type="ECO:0000256" key="1">
    <source>
        <dbReference type="ARBA" id="ARBA00000900"/>
    </source>
</evidence>
<dbReference type="InterPro" id="IPR001841">
    <property type="entry name" value="Znf_RING"/>
</dbReference>
<evidence type="ECO:0000256" key="9">
    <source>
        <dbReference type="ARBA" id="ARBA00022833"/>
    </source>
</evidence>
<evidence type="ECO:0000256" key="2">
    <source>
        <dbReference type="ARBA" id="ARBA00004308"/>
    </source>
</evidence>
<protein>
    <recommendedName>
        <fullName evidence="4">RING-type E3 ubiquitin transferase</fullName>
        <ecNumber evidence="4">2.3.2.27</ecNumber>
    </recommendedName>
</protein>
<evidence type="ECO:0000256" key="4">
    <source>
        <dbReference type="ARBA" id="ARBA00012483"/>
    </source>
</evidence>
<keyword evidence="9" id="KW-0862">Zinc</keyword>
<proteinExistence type="predicted"/>
<dbReference type="PROSITE" id="PS00518">
    <property type="entry name" value="ZF_RING_1"/>
    <property type="match status" value="1"/>
</dbReference>
<name>A0AAD7JZ82_9AGAR</name>
<evidence type="ECO:0000256" key="5">
    <source>
        <dbReference type="ARBA" id="ARBA00022679"/>
    </source>
</evidence>
<evidence type="ECO:0000313" key="14">
    <source>
        <dbReference type="Proteomes" id="UP001215598"/>
    </source>
</evidence>
<dbReference type="SUPFAM" id="SSF57850">
    <property type="entry name" value="RING/U-box"/>
    <property type="match status" value="1"/>
</dbReference>
<keyword evidence="5" id="KW-0808">Transferase</keyword>
<dbReference type="EC" id="2.3.2.27" evidence="4"/>
<dbReference type="EMBL" id="JARKIB010000011">
    <property type="protein sequence ID" value="KAJ7774875.1"/>
    <property type="molecule type" value="Genomic_DNA"/>
</dbReference>
<dbReference type="PROSITE" id="PS50089">
    <property type="entry name" value="ZF_RING_2"/>
    <property type="match status" value="1"/>
</dbReference>
<evidence type="ECO:0000256" key="11">
    <source>
        <dbReference type="PROSITE-ProRule" id="PRU00175"/>
    </source>
</evidence>
<evidence type="ECO:0000313" key="13">
    <source>
        <dbReference type="EMBL" id="KAJ7774875.1"/>
    </source>
</evidence>
<evidence type="ECO:0000256" key="3">
    <source>
        <dbReference type="ARBA" id="ARBA00004906"/>
    </source>
</evidence>
<evidence type="ECO:0000256" key="7">
    <source>
        <dbReference type="ARBA" id="ARBA00022771"/>
    </source>
</evidence>
<keyword evidence="10" id="KW-0472">Membrane</keyword>
<keyword evidence="8" id="KW-0833">Ubl conjugation pathway</keyword>
<comment type="pathway">
    <text evidence="3">Protein modification; protein ubiquitination.</text>
</comment>
<keyword evidence="14" id="KW-1185">Reference proteome</keyword>
<dbReference type="Proteomes" id="UP001215598">
    <property type="component" value="Unassembled WGS sequence"/>
</dbReference>
<evidence type="ECO:0000259" key="12">
    <source>
        <dbReference type="PROSITE" id="PS50089"/>
    </source>
</evidence>
<comment type="catalytic activity">
    <reaction evidence="1">
        <text>S-ubiquitinyl-[E2 ubiquitin-conjugating enzyme]-L-cysteine + [acceptor protein]-L-lysine = [E2 ubiquitin-conjugating enzyme]-L-cysteine + N(6)-ubiquitinyl-[acceptor protein]-L-lysine.</text>
        <dbReference type="EC" id="2.3.2.27"/>
    </reaction>
</comment>
<keyword evidence="7 11" id="KW-0863">Zinc-finger</keyword>
<feature type="domain" description="RING-type" evidence="12">
    <location>
        <begin position="61"/>
        <end position="100"/>
    </location>
</feature>
<dbReference type="InterPro" id="IPR045103">
    <property type="entry name" value="RNF5/RNF185-like"/>
</dbReference>
<comment type="subcellular location">
    <subcellularLocation>
        <location evidence="2">Endomembrane system</location>
    </subcellularLocation>
</comment>
<accession>A0AAD7JZ82</accession>
<dbReference type="InterPro" id="IPR013083">
    <property type="entry name" value="Znf_RING/FYVE/PHD"/>
</dbReference>
<comment type="caution">
    <text evidence="13">The sequence shown here is derived from an EMBL/GenBank/DDBJ whole genome shotgun (WGS) entry which is preliminary data.</text>
</comment>
<evidence type="ECO:0000256" key="10">
    <source>
        <dbReference type="ARBA" id="ARBA00023136"/>
    </source>
</evidence>
<dbReference type="GO" id="GO:0005783">
    <property type="term" value="C:endoplasmic reticulum"/>
    <property type="evidence" value="ECO:0007669"/>
    <property type="project" value="InterPro"/>
</dbReference>
<dbReference type="PANTHER" id="PTHR12313">
    <property type="entry name" value="E3 UBIQUITIN-PROTEIN LIGASE RNF5-RELATED"/>
    <property type="match status" value="1"/>
</dbReference>
<evidence type="ECO:0000256" key="6">
    <source>
        <dbReference type="ARBA" id="ARBA00022723"/>
    </source>
</evidence>
<dbReference type="InterPro" id="IPR017907">
    <property type="entry name" value="Znf_RING_CS"/>
</dbReference>
<dbReference type="Pfam" id="PF13923">
    <property type="entry name" value="zf-C3HC4_2"/>
    <property type="match status" value="1"/>
</dbReference>
<dbReference type="GO" id="GO:0008270">
    <property type="term" value="F:zinc ion binding"/>
    <property type="evidence" value="ECO:0007669"/>
    <property type="project" value="UniProtKB-KW"/>
</dbReference>
<keyword evidence="6" id="KW-0479">Metal-binding</keyword>
<dbReference type="SMART" id="SM00184">
    <property type="entry name" value="RING"/>
    <property type="match status" value="1"/>
</dbReference>
<dbReference type="AlphaFoldDB" id="A0AAD7JZ82"/>
<organism evidence="13 14">
    <name type="scientific">Mycena metata</name>
    <dbReference type="NCBI Taxonomy" id="1033252"/>
    <lineage>
        <taxon>Eukaryota</taxon>
        <taxon>Fungi</taxon>
        <taxon>Dikarya</taxon>
        <taxon>Basidiomycota</taxon>
        <taxon>Agaricomycotina</taxon>
        <taxon>Agaricomycetes</taxon>
        <taxon>Agaricomycetidae</taxon>
        <taxon>Agaricales</taxon>
        <taxon>Marasmiineae</taxon>
        <taxon>Mycenaceae</taxon>
        <taxon>Mycena</taxon>
    </lineage>
</organism>